<sequence length="270" mass="29286">MTSAAYARLRGIRYALPDSIGQLMPVATIDNVVRTCAEVGRRRMSSSVGLFANDDASPGDIAAELIELADKLRATGCDAVIALKSPQLAFDATLVGQIADRGMPVVLDALRLDQAERIHALAVESGAGIAIPARWQRSTRDVQGLRDLPCRIRLVKGEWADPVHDAEDIGAAYLSLVRVLAGRKAVVGVATHDPVLARAALGILRAAGTPVELEQLRGLPARRTMRVACEMDIPVRRYTAFGPGWWPYAIEQALRRPYLPVWALRDLVGR</sequence>
<gene>
    <name evidence="2" type="ORF">D6858_05215</name>
</gene>
<dbReference type="Proteomes" id="UP000284322">
    <property type="component" value="Unassembled WGS sequence"/>
</dbReference>
<reference evidence="2 3" key="1">
    <citation type="submission" date="2018-09" db="EMBL/GenBank/DDBJ databases">
        <title>Altererythrobacter sp.Ery1 and Ery12, the genome sequencing of novel strains in genus Alterythrobacter.</title>
        <authorList>
            <person name="Cheng H."/>
            <person name="Wu Y.-H."/>
            <person name="Fang C."/>
            <person name="Xu X.-W."/>
        </authorList>
    </citation>
    <scope>NUCLEOTIDE SEQUENCE [LARGE SCALE GENOMIC DNA]</scope>
    <source>
        <strain evidence="2 3">Ery12</strain>
    </source>
</reference>
<evidence type="ECO:0000313" key="3">
    <source>
        <dbReference type="Proteomes" id="UP000284322"/>
    </source>
</evidence>
<accession>A0A419R426</accession>
<keyword evidence="1" id="KW-0560">Oxidoreductase</keyword>
<keyword evidence="3" id="KW-1185">Reference proteome</keyword>
<dbReference type="InterPro" id="IPR029041">
    <property type="entry name" value="FAD-linked_oxidoreductase-like"/>
</dbReference>
<dbReference type="AlphaFoldDB" id="A0A419R426"/>
<dbReference type="Gene3D" id="3.20.20.220">
    <property type="match status" value="1"/>
</dbReference>
<protein>
    <submittedName>
        <fullName evidence="2">Proline dehydrogenase</fullName>
    </submittedName>
</protein>
<dbReference type="EMBL" id="RAHJ01000014">
    <property type="protein sequence ID" value="RJX69271.1"/>
    <property type="molecule type" value="Genomic_DNA"/>
</dbReference>
<proteinExistence type="predicted"/>
<dbReference type="GO" id="GO:0016491">
    <property type="term" value="F:oxidoreductase activity"/>
    <property type="evidence" value="ECO:0007669"/>
    <property type="project" value="UniProtKB-KW"/>
</dbReference>
<evidence type="ECO:0000256" key="1">
    <source>
        <dbReference type="ARBA" id="ARBA00023002"/>
    </source>
</evidence>
<dbReference type="SUPFAM" id="SSF51730">
    <property type="entry name" value="FAD-linked oxidoreductase"/>
    <property type="match status" value="1"/>
</dbReference>
<evidence type="ECO:0000313" key="2">
    <source>
        <dbReference type="EMBL" id="RJX69271.1"/>
    </source>
</evidence>
<name>A0A419R426_9SPHN</name>
<comment type="caution">
    <text evidence="2">The sequence shown here is derived from an EMBL/GenBank/DDBJ whole genome shotgun (WGS) entry which is preliminary data.</text>
</comment>
<dbReference type="RefSeq" id="WP_120107816.1">
    <property type="nucleotide sequence ID" value="NZ_RAHJ01000014.1"/>
</dbReference>
<organism evidence="2 3">
    <name type="scientific">Tsuneonella suprasediminis</name>
    <dbReference type="NCBI Taxonomy" id="2306996"/>
    <lineage>
        <taxon>Bacteria</taxon>
        <taxon>Pseudomonadati</taxon>
        <taxon>Pseudomonadota</taxon>
        <taxon>Alphaproteobacteria</taxon>
        <taxon>Sphingomonadales</taxon>
        <taxon>Erythrobacteraceae</taxon>
        <taxon>Tsuneonella</taxon>
    </lineage>
</organism>